<proteinExistence type="predicted"/>
<protein>
    <submittedName>
        <fullName evidence="3">Uncharacterized protein</fullName>
    </submittedName>
</protein>
<dbReference type="Proteomes" id="UP000662637">
    <property type="component" value="Unassembled WGS sequence"/>
</dbReference>
<feature type="region of interest" description="Disordered" evidence="1">
    <location>
        <begin position="1"/>
        <end position="80"/>
    </location>
</feature>
<dbReference type="EMBL" id="CABDUW010000213">
    <property type="protein sequence ID" value="VTJ62887.1"/>
    <property type="molecule type" value="Genomic_DNA"/>
</dbReference>
<evidence type="ECO:0000256" key="1">
    <source>
        <dbReference type="SAM" id="MobiDB-lite"/>
    </source>
</evidence>
<gene>
    <name evidence="2" type="ORF">GHT09_012120</name>
    <name evidence="3" type="ORF">MONAX_5E027669</name>
</gene>
<dbReference type="Proteomes" id="UP000335636">
    <property type="component" value="Unassembled WGS sequence"/>
</dbReference>
<evidence type="ECO:0000313" key="4">
    <source>
        <dbReference type="Proteomes" id="UP000335636"/>
    </source>
</evidence>
<feature type="compositionally biased region" description="Low complexity" evidence="1">
    <location>
        <begin position="50"/>
        <end position="59"/>
    </location>
</feature>
<organism evidence="3 4">
    <name type="scientific">Marmota monax</name>
    <name type="common">Woodchuck</name>
    <dbReference type="NCBI Taxonomy" id="9995"/>
    <lineage>
        <taxon>Eukaryota</taxon>
        <taxon>Metazoa</taxon>
        <taxon>Chordata</taxon>
        <taxon>Craniata</taxon>
        <taxon>Vertebrata</taxon>
        <taxon>Euteleostomi</taxon>
        <taxon>Mammalia</taxon>
        <taxon>Eutheria</taxon>
        <taxon>Euarchontoglires</taxon>
        <taxon>Glires</taxon>
        <taxon>Rodentia</taxon>
        <taxon>Sciuromorpha</taxon>
        <taxon>Sciuridae</taxon>
        <taxon>Xerinae</taxon>
        <taxon>Marmotini</taxon>
        <taxon>Marmota</taxon>
    </lineage>
</organism>
<reference evidence="2" key="2">
    <citation type="submission" date="2020-08" db="EMBL/GenBank/DDBJ databases">
        <authorList>
            <person name="Shumante A."/>
            <person name="Zimin A.V."/>
            <person name="Puiu D."/>
            <person name="Salzberg S.L."/>
        </authorList>
    </citation>
    <scope>NUCLEOTIDE SEQUENCE</scope>
    <source>
        <strain evidence="2">WC2-LM</strain>
        <tissue evidence="2">Liver</tissue>
    </source>
</reference>
<feature type="compositionally biased region" description="Basic and acidic residues" evidence="1">
    <location>
        <begin position="1"/>
        <end position="17"/>
    </location>
</feature>
<evidence type="ECO:0000313" key="3">
    <source>
        <dbReference type="EMBL" id="VTJ62887.1"/>
    </source>
</evidence>
<dbReference type="EMBL" id="WJEC01002284">
    <property type="protein sequence ID" value="KAF7476766.1"/>
    <property type="molecule type" value="Genomic_DNA"/>
</dbReference>
<dbReference type="AlphaFoldDB" id="A0A5E4AZS0"/>
<keyword evidence="4" id="KW-1185">Reference proteome</keyword>
<reference evidence="3 4" key="1">
    <citation type="submission" date="2019-04" db="EMBL/GenBank/DDBJ databases">
        <authorList>
            <person name="Alioto T."/>
            <person name="Alioto T."/>
        </authorList>
    </citation>
    <scope>NUCLEOTIDE SEQUENCE [LARGE SCALE GENOMIC DNA]</scope>
</reference>
<evidence type="ECO:0000313" key="2">
    <source>
        <dbReference type="EMBL" id="KAF7476766.1"/>
    </source>
</evidence>
<sequence>MGDGGAERDRGPARRAESGSGSGRNGDLSGAVELQADGGGGSPKEVAGTSASSPAGSKESSADSDGQSGPGEADHCRRILVRGPSRLVTVVETDMSLGNRMLRAEFLSGVP</sequence>
<name>A0A5E4AZS0_MARMO</name>
<accession>A0A5E4AZS0</accession>